<feature type="domain" description="Response regulatory" evidence="2">
    <location>
        <begin position="109"/>
        <end position="232"/>
    </location>
</feature>
<evidence type="ECO:0000313" key="4">
    <source>
        <dbReference type="Proteomes" id="UP000464577"/>
    </source>
</evidence>
<evidence type="ECO:0000256" key="1">
    <source>
        <dbReference type="PROSITE-ProRule" id="PRU00169"/>
    </source>
</evidence>
<dbReference type="SUPFAM" id="SSF52172">
    <property type="entry name" value="CheY-like"/>
    <property type="match status" value="1"/>
</dbReference>
<evidence type="ECO:0000313" key="3">
    <source>
        <dbReference type="EMBL" id="QHV96317.1"/>
    </source>
</evidence>
<sequence>MIRLVHGLANNNQQSFSDFYDTYAPRLWGIILLAKLPTAQSETILINTLKKAWQQVNQQILPVKPTFVSLLSLAYREGLPREFVKASLPPNPTAMPSSANRYPLDKTVQVLIAGCSLDDQALFTQSLKASMPRVEITFSSGIDQALVHLRTSFLNSTNLPRLLLLTLSESDTQIDWQLLHQIKTSYRLLPIVLIGTEQQAAMAPKAYDLGITSFLVKPPDLDEWKEELALLSKYWLTIASLPNQQRN</sequence>
<dbReference type="RefSeq" id="WP_162386725.1">
    <property type="nucleotide sequence ID" value="NZ_CP045997.1"/>
</dbReference>
<accession>A0A6P1VX04</accession>
<dbReference type="InterPro" id="IPR001789">
    <property type="entry name" value="Sig_transdc_resp-reg_receiver"/>
</dbReference>
<dbReference type="PROSITE" id="PS50110">
    <property type="entry name" value="RESPONSE_REGULATORY"/>
    <property type="match status" value="1"/>
</dbReference>
<name>A0A6P1VX04_9BACT</name>
<dbReference type="EMBL" id="CP045997">
    <property type="protein sequence ID" value="QHV96317.1"/>
    <property type="molecule type" value="Genomic_DNA"/>
</dbReference>
<keyword evidence="4" id="KW-1185">Reference proteome</keyword>
<dbReference type="AlphaFoldDB" id="A0A6P1VX04"/>
<dbReference type="InterPro" id="IPR011006">
    <property type="entry name" value="CheY-like_superfamily"/>
</dbReference>
<dbReference type="GO" id="GO:0000160">
    <property type="term" value="P:phosphorelay signal transduction system"/>
    <property type="evidence" value="ECO:0007669"/>
    <property type="project" value="InterPro"/>
</dbReference>
<evidence type="ECO:0000259" key="2">
    <source>
        <dbReference type="PROSITE" id="PS50110"/>
    </source>
</evidence>
<comment type="caution">
    <text evidence="1">Lacks conserved residue(s) required for the propagation of feature annotation.</text>
</comment>
<proteinExistence type="predicted"/>
<dbReference type="Gene3D" id="3.40.50.2300">
    <property type="match status" value="1"/>
</dbReference>
<protein>
    <recommendedName>
        <fullName evidence="2">Response regulatory domain-containing protein</fullName>
    </recommendedName>
</protein>
<dbReference type="Proteomes" id="UP000464577">
    <property type="component" value="Chromosome"/>
</dbReference>
<dbReference type="KEGG" id="senf:GJR95_15390"/>
<reference evidence="3 4" key="1">
    <citation type="submission" date="2019-11" db="EMBL/GenBank/DDBJ databases">
        <title>Spirosoma endbachense sp. nov., isolated from a natural salt meadow.</title>
        <authorList>
            <person name="Rojas J."/>
            <person name="Ambika Manirajan B."/>
            <person name="Ratering S."/>
            <person name="Suarez C."/>
            <person name="Geissler-Plaum R."/>
            <person name="Schnell S."/>
        </authorList>
    </citation>
    <scope>NUCLEOTIDE SEQUENCE [LARGE SCALE GENOMIC DNA]</scope>
    <source>
        <strain evidence="3 4">I-24</strain>
    </source>
</reference>
<gene>
    <name evidence="3" type="ORF">GJR95_15390</name>
</gene>
<organism evidence="3 4">
    <name type="scientific">Spirosoma endbachense</name>
    <dbReference type="NCBI Taxonomy" id="2666025"/>
    <lineage>
        <taxon>Bacteria</taxon>
        <taxon>Pseudomonadati</taxon>
        <taxon>Bacteroidota</taxon>
        <taxon>Cytophagia</taxon>
        <taxon>Cytophagales</taxon>
        <taxon>Cytophagaceae</taxon>
        <taxon>Spirosoma</taxon>
    </lineage>
</organism>